<organism evidence="2 3">
    <name type="scientific">Thalassiosira oceanica</name>
    <name type="common">Marine diatom</name>
    <dbReference type="NCBI Taxonomy" id="159749"/>
    <lineage>
        <taxon>Eukaryota</taxon>
        <taxon>Sar</taxon>
        <taxon>Stramenopiles</taxon>
        <taxon>Ochrophyta</taxon>
        <taxon>Bacillariophyta</taxon>
        <taxon>Coscinodiscophyceae</taxon>
        <taxon>Thalassiosirophycidae</taxon>
        <taxon>Thalassiosirales</taxon>
        <taxon>Thalassiosiraceae</taxon>
        <taxon>Thalassiosira</taxon>
    </lineage>
</organism>
<keyword evidence="1" id="KW-1133">Transmembrane helix</keyword>
<reference evidence="2 3" key="1">
    <citation type="journal article" date="2012" name="Genome Biol.">
        <title>Genome and low-iron response of an oceanic diatom adapted to chronic iron limitation.</title>
        <authorList>
            <person name="Lommer M."/>
            <person name="Specht M."/>
            <person name="Roy A.S."/>
            <person name="Kraemer L."/>
            <person name="Andreson R."/>
            <person name="Gutowska M.A."/>
            <person name="Wolf J."/>
            <person name="Bergner S.V."/>
            <person name="Schilhabel M.B."/>
            <person name="Klostermeier U.C."/>
            <person name="Beiko R.G."/>
            <person name="Rosenstiel P."/>
            <person name="Hippler M."/>
            <person name="Laroche J."/>
        </authorList>
    </citation>
    <scope>NUCLEOTIDE SEQUENCE [LARGE SCALE GENOMIC DNA]</scope>
    <source>
        <strain evidence="2 3">CCMP1005</strain>
    </source>
</reference>
<keyword evidence="1" id="KW-0472">Membrane</keyword>
<dbReference type="Proteomes" id="UP000266841">
    <property type="component" value="Unassembled WGS sequence"/>
</dbReference>
<comment type="caution">
    <text evidence="2">The sequence shown here is derived from an EMBL/GenBank/DDBJ whole genome shotgun (WGS) entry which is preliminary data.</text>
</comment>
<name>K0TMG3_THAOC</name>
<accession>K0TMG3</accession>
<gene>
    <name evidence="2" type="ORF">THAOC_02073</name>
</gene>
<evidence type="ECO:0000256" key="1">
    <source>
        <dbReference type="SAM" id="Phobius"/>
    </source>
</evidence>
<keyword evidence="3" id="KW-1185">Reference proteome</keyword>
<proteinExistence type="predicted"/>
<sequence length="335" mass="37720">WLAMVVAVLTTANHDLKFDVMSQLITGNLMFIWHIFAHWAIFLHLPAPVCALVFKQFLLWKFCIFDSDHTKQLRDQLINLKLVGKYARRIREAVKNTVITRYKPLQLNIGCILSRVHAPDELSSELGAVITLLKTDKPATALDTLSSSSLKRDRLKSIRTTGLITDERLLGDIADAYDKDKDNKGHTTANYKPTRKDVEKADLLIAKVARAADKNGGVWFTCQTQCVEDMSQKKAGPGYDKLQEGTKLVSLTCLSDTKGKYCFDGGKGIRLREAVYREEFFFDKLVLGGIKNRCRKDTRKNNSKAKKSLKLLDYKVVQPKVSPVGRGRCSMEGHG</sequence>
<feature type="non-terminal residue" evidence="2">
    <location>
        <position position="1"/>
    </location>
</feature>
<keyword evidence="1" id="KW-0812">Transmembrane</keyword>
<dbReference type="EMBL" id="AGNL01002479">
    <property type="protein sequence ID" value="EJK76181.1"/>
    <property type="molecule type" value="Genomic_DNA"/>
</dbReference>
<feature type="transmembrane region" description="Helical" evidence="1">
    <location>
        <begin position="31"/>
        <end position="54"/>
    </location>
</feature>
<protein>
    <submittedName>
        <fullName evidence="2">Uncharacterized protein</fullName>
    </submittedName>
</protein>
<evidence type="ECO:0000313" key="2">
    <source>
        <dbReference type="EMBL" id="EJK76181.1"/>
    </source>
</evidence>
<dbReference type="AlphaFoldDB" id="K0TMG3"/>
<evidence type="ECO:0000313" key="3">
    <source>
        <dbReference type="Proteomes" id="UP000266841"/>
    </source>
</evidence>